<dbReference type="Proteomes" id="UP000746595">
    <property type="component" value="Unassembled WGS sequence"/>
</dbReference>
<dbReference type="CDD" id="cd07344">
    <property type="entry name" value="M48_yhfN_like"/>
    <property type="match status" value="1"/>
</dbReference>
<dbReference type="InterPro" id="IPR002725">
    <property type="entry name" value="YgjP-like_metallopeptidase"/>
</dbReference>
<dbReference type="EMBL" id="JAAWVT010000002">
    <property type="protein sequence ID" value="NKG20434.1"/>
    <property type="molecule type" value="Genomic_DNA"/>
</dbReference>
<evidence type="ECO:0000259" key="2">
    <source>
        <dbReference type="Pfam" id="PF01863"/>
    </source>
</evidence>
<dbReference type="PANTHER" id="PTHR30399:SF1">
    <property type="entry name" value="UTP PYROPHOSPHATASE"/>
    <property type="match status" value="1"/>
</dbReference>
<protein>
    <submittedName>
        <fullName evidence="3">M48 family metallopeptidase</fullName>
    </submittedName>
</protein>
<comment type="caution">
    <text evidence="3">The sequence shown here is derived from an EMBL/GenBank/DDBJ whole genome shotgun (WGS) entry which is preliminary data.</text>
</comment>
<dbReference type="InterPro" id="IPR053136">
    <property type="entry name" value="UTP_pyrophosphatase-like"/>
</dbReference>
<organism evidence="3 4">
    <name type="scientific">Paeniglutamicibacter terrestris</name>
    <dbReference type="NCBI Taxonomy" id="2723403"/>
    <lineage>
        <taxon>Bacteria</taxon>
        <taxon>Bacillati</taxon>
        <taxon>Actinomycetota</taxon>
        <taxon>Actinomycetes</taxon>
        <taxon>Micrococcales</taxon>
        <taxon>Micrococcaceae</taxon>
        <taxon>Paeniglutamicibacter</taxon>
    </lineage>
</organism>
<accession>A0ABX1G325</accession>
<evidence type="ECO:0000313" key="3">
    <source>
        <dbReference type="EMBL" id="NKG20434.1"/>
    </source>
</evidence>
<feature type="region of interest" description="Disordered" evidence="1">
    <location>
        <begin position="184"/>
        <end position="225"/>
    </location>
</feature>
<feature type="domain" description="YgjP-like metallopeptidase" evidence="2">
    <location>
        <begin position="103"/>
        <end position="163"/>
    </location>
</feature>
<proteinExistence type="predicted"/>
<evidence type="ECO:0000313" key="4">
    <source>
        <dbReference type="Proteomes" id="UP000746595"/>
    </source>
</evidence>
<name>A0ABX1G325_9MICC</name>
<dbReference type="Pfam" id="PF01863">
    <property type="entry name" value="YgjP-like"/>
    <property type="match status" value="1"/>
</dbReference>
<reference evidence="3 4" key="1">
    <citation type="submission" date="2020-04" db="EMBL/GenBank/DDBJ databases">
        <title>Paeniglutamicibacter sp. ANT13_2, a novel actinomycete isolated from sediment in Antarctica.</title>
        <authorList>
            <person name="Sakdapetsiri C."/>
            <person name="Pinyakong O."/>
        </authorList>
    </citation>
    <scope>NUCLEOTIDE SEQUENCE [LARGE SCALE GENOMIC DNA]</scope>
    <source>
        <strain evidence="3 4">ANT13_2</strain>
    </source>
</reference>
<sequence length="225" mass="24731">MSTQSTTSEYVDSNGTAIRVVRSARRKKTISGAWKQNTMVVSVPVGLGEQAERLLVADMVKKVMRKVVAGHSIDPDAQLLKRARAMDAELFGSQASPAGVRWVSNQNSRWGSASLHTRQIRLSDKLRPLPQWVQDYVLAHELAHLVEPRDGHGARFKAVLARYPRVHDATIFLSGVSHGYRAAERATPNTQPEIPAPSGDTDFDDFDDEDFDDGDLGSIGSRVLA</sequence>
<evidence type="ECO:0000256" key="1">
    <source>
        <dbReference type="SAM" id="MobiDB-lite"/>
    </source>
</evidence>
<dbReference type="PANTHER" id="PTHR30399">
    <property type="entry name" value="UNCHARACTERIZED PROTEIN YGJP"/>
    <property type="match status" value="1"/>
</dbReference>
<feature type="compositionally biased region" description="Acidic residues" evidence="1">
    <location>
        <begin position="201"/>
        <end position="215"/>
    </location>
</feature>
<gene>
    <name evidence="3" type="ORF">HED64_06865</name>
</gene>
<keyword evidence="4" id="KW-1185">Reference proteome</keyword>
<dbReference type="Gene3D" id="3.30.2010.10">
    <property type="entry name" value="Metalloproteases ('zincins'), catalytic domain"/>
    <property type="match status" value="1"/>
</dbReference>
<dbReference type="RefSeq" id="WP_168151324.1">
    <property type="nucleotide sequence ID" value="NZ_JAAWVT010000002.1"/>
</dbReference>